<sequence>MKEMDRTVLYYYERLRALKTDPNIDLKKRYVLYWGMTVGHRDTAAGGRAWRWTRNPLTVRPCVPLGLLDQLSAEVFLLEFDAWLVRFDLPLIGACNFLFTSNSAITRVVVPYLVAAAGKSARHACIPEAICMGHSVRWPCPQILIVSTLTAFQNESGVGQHEETEH</sequence>
<comment type="caution">
    <text evidence="1">The sequence shown here is derived from an EMBL/GenBank/DDBJ whole genome shotgun (WGS) entry which is preliminary data.</text>
</comment>
<evidence type="ECO:0000313" key="1">
    <source>
        <dbReference type="EMBL" id="GFR93623.1"/>
    </source>
</evidence>
<organism evidence="1 2">
    <name type="scientific">Elysia marginata</name>
    <dbReference type="NCBI Taxonomy" id="1093978"/>
    <lineage>
        <taxon>Eukaryota</taxon>
        <taxon>Metazoa</taxon>
        <taxon>Spiralia</taxon>
        <taxon>Lophotrochozoa</taxon>
        <taxon>Mollusca</taxon>
        <taxon>Gastropoda</taxon>
        <taxon>Heterobranchia</taxon>
        <taxon>Euthyneura</taxon>
        <taxon>Panpulmonata</taxon>
        <taxon>Sacoglossa</taxon>
        <taxon>Placobranchoidea</taxon>
        <taxon>Plakobranchidae</taxon>
        <taxon>Elysia</taxon>
    </lineage>
</organism>
<name>A0AAV4H5V1_9GAST</name>
<dbReference type="AlphaFoldDB" id="A0AAV4H5V1"/>
<evidence type="ECO:0000313" key="2">
    <source>
        <dbReference type="Proteomes" id="UP000762676"/>
    </source>
</evidence>
<proteinExistence type="predicted"/>
<reference evidence="1 2" key="1">
    <citation type="journal article" date="2021" name="Elife">
        <title>Chloroplast acquisition without the gene transfer in kleptoplastic sea slugs, Plakobranchus ocellatus.</title>
        <authorList>
            <person name="Maeda T."/>
            <person name="Takahashi S."/>
            <person name="Yoshida T."/>
            <person name="Shimamura S."/>
            <person name="Takaki Y."/>
            <person name="Nagai Y."/>
            <person name="Toyoda A."/>
            <person name="Suzuki Y."/>
            <person name="Arimoto A."/>
            <person name="Ishii H."/>
            <person name="Satoh N."/>
            <person name="Nishiyama T."/>
            <person name="Hasebe M."/>
            <person name="Maruyama T."/>
            <person name="Minagawa J."/>
            <person name="Obokata J."/>
            <person name="Shigenobu S."/>
        </authorList>
    </citation>
    <scope>NUCLEOTIDE SEQUENCE [LARGE SCALE GENOMIC DNA]</scope>
</reference>
<dbReference type="Proteomes" id="UP000762676">
    <property type="component" value="Unassembled WGS sequence"/>
</dbReference>
<protein>
    <submittedName>
        <fullName evidence="1">Uncharacterized protein</fullName>
    </submittedName>
</protein>
<accession>A0AAV4H5V1</accession>
<keyword evidence="2" id="KW-1185">Reference proteome</keyword>
<dbReference type="EMBL" id="BMAT01008843">
    <property type="protein sequence ID" value="GFR93623.1"/>
    <property type="molecule type" value="Genomic_DNA"/>
</dbReference>
<gene>
    <name evidence="1" type="ORF">ElyMa_004383000</name>
</gene>